<feature type="compositionally biased region" description="Polar residues" evidence="1">
    <location>
        <begin position="284"/>
        <end position="297"/>
    </location>
</feature>
<feature type="compositionally biased region" description="Basic and acidic residues" evidence="1">
    <location>
        <begin position="132"/>
        <end position="153"/>
    </location>
</feature>
<evidence type="ECO:0000313" key="3">
    <source>
        <dbReference type="Proteomes" id="UP000712281"/>
    </source>
</evidence>
<dbReference type="EMBL" id="QGKW02000007">
    <property type="protein sequence ID" value="KAF2620660.1"/>
    <property type="molecule type" value="Genomic_DNA"/>
</dbReference>
<comment type="caution">
    <text evidence="2">The sequence shown here is derived from an EMBL/GenBank/DDBJ whole genome shotgun (WGS) entry which is preliminary data.</text>
</comment>
<proteinExistence type="predicted"/>
<feature type="compositionally biased region" description="Basic and acidic residues" evidence="1">
    <location>
        <begin position="332"/>
        <end position="348"/>
    </location>
</feature>
<reference evidence="2" key="1">
    <citation type="submission" date="2019-12" db="EMBL/GenBank/DDBJ databases">
        <title>Genome sequencing and annotation of Brassica cretica.</title>
        <authorList>
            <person name="Studholme D.J."/>
            <person name="Sarris P.F."/>
        </authorList>
    </citation>
    <scope>NUCLEOTIDE SEQUENCE</scope>
    <source>
        <strain evidence="2">PFS-001/15</strain>
        <tissue evidence="2">Leaf</tissue>
    </source>
</reference>
<feature type="region of interest" description="Disordered" evidence="1">
    <location>
        <begin position="282"/>
        <end position="412"/>
    </location>
</feature>
<protein>
    <submittedName>
        <fullName evidence="2">Uncharacterized protein</fullName>
    </submittedName>
</protein>
<evidence type="ECO:0000256" key="1">
    <source>
        <dbReference type="SAM" id="MobiDB-lite"/>
    </source>
</evidence>
<accession>A0A8S9ML12</accession>
<name>A0A8S9ML12_BRACR</name>
<dbReference type="AlphaFoldDB" id="A0A8S9ML12"/>
<evidence type="ECO:0000313" key="2">
    <source>
        <dbReference type="EMBL" id="KAF2620660.1"/>
    </source>
</evidence>
<feature type="region of interest" description="Disordered" evidence="1">
    <location>
        <begin position="58"/>
        <end position="237"/>
    </location>
</feature>
<feature type="compositionally biased region" description="Basic and acidic residues" evidence="1">
    <location>
        <begin position="221"/>
        <end position="237"/>
    </location>
</feature>
<feature type="compositionally biased region" description="Basic and acidic residues" evidence="1">
    <location>
        <begin position="176"/>
        <end position="214"/>
    </location>
</feature>
<feature type="compositionally biased region" description="Basic residues" evidence="1">
    <location>
        <begin position="317"/>
        <end position="331"/>
    </location>
</feature>
<feature type="compositionally biased region" description="Polar residues" evidence="1">
    <location>
        <begin position="107"/>
        <end position="125"/>
    </location>
</feature>
<gene>
    <name evidence="2" type="ORF">F2Q68_00038816</name>
</gene>
<organism evidence="2 3">
    <name type="scientific">Brassica cretica</name>
    <name type="common">Mustard</name>
    <dbReference type="NCBI Taxonomy" id="69181"/>
    <lineage>
        <taxon>Eukaryota</taxon>
        <taxon>Viridiplantae</taxon>
        <taxon>Streptophyta</taxon>
        <taxon>Embryophyta</taxon>
        <taxon>Tracheophyta</taxon>
        <taxon>Spermatophyta</taxon>
        <taxon>Magnoliopsida</taxon>
        <taxon>eudicotyledons</taxon>
        <taxon>Gunneridae</taxon>
        <taxon>Pentapetalae</taxon>
        <taxon>rosids</taxon>
        <taxon>malvids</taxon>
        <taxon>Brassicales</taxon>
        <taxon>Brassicaceae</taxon>
        <taxon>Brassiceae</taxon>
        <taxon>Brassica</taxon>
    </lineage>
</organism>
<dbReference type="Proteomes" id="UP000712281">
    <property type="component" value="Unassembled WGS sequence"/>
</dbReference>
<sequence>MGYITHNPNIRVQEHTLTYITETTGEERRDRPIKNLQTYVEEGARRMRDTMIYLHHSRERYHPYQNSSGALTKERTRDSASSSEWRPKRAPGNRYENQSTKHGDHGYTSSRNRMPCDSQRTISQNPRRKVNRARDSDKPRALLKKDITLENSKKSLGVNAPGDSASRRSNSNGLGLDRENQTTHDREIVSKERVQEDETIKNTEKTLQSSDKDQGMTMGKESIEGQETEKKREDKDLDKTIEEYAALAMTVEMTNEDDLLDDIAEMEKQSLADEIEDVRIKAISQLSPRSSQQSTTLGRKRGARSPDLKGASASRKLASKGRLSPKSKVMKPAREMSYDSRNAPRHEVYLSAISSRKPVSTPARQWERVEYSGLDSPLVTGRSRAAGRSDVPHPSADTSSNLTRMARPPGEP</sequence>